<dbReference type="SUPFAM" id="SSF46894">
    <property type="entry name" value="C-terminal effector domain of the bipartite response regulators"/>
    <property type="match status" value="1"/>
</dbReference>
<reference evidence="7 9" key="2">
    <citation type="submission" date="2013-03" db="EMBL/GenBank/DDBJ databases">
        <title>The Genome Sequence of Enterococcus haemoperoxidus BAA-382 (PacBio/Illumina hybrid assembly).</title>
        <authorList>
            <consortium name="The Broad Institute Genomics Platform"/>
            <consortium name="The Broad Institute Genome Sequencing Center for Infectious Disease"/>
            <person name="Earl A."/>
            <person name="Russ C."/>
            <person name="Gilmore M."/>
            <person name="Surin D."/>
            <person name="Walker B."/>
            <person name="Young S."/>
            <person name="Zeng Q."/>
            <person name="Gargeya S."/>
            <person name="Fitzgerald M."/>
            <person name="Haas B."/>
            <person name="Abouelleil A."/>
            <person name="Allen A.W."/>
            <person name="Alvarado L."/>
            <person name="Arachchi H.M."/>
            <person name="Berlin A.M."/>
            <person name="Chapman S.B."/>
            <person name="Gainer-Dewar J."/>
            <person name="Goldberg J."/>
            <person name="Griggs A."/>
            <person name="Gujja S."/>
            <person name="Hansen M."/>
            <person name="Howarth C."/>
            <person name="Imamovic A."/>
            <person name="Ireland A."/>
            <person name="Larimer J."/>
            <person name="McCowan C."/>
            <person name="Murphy C."/>
            <person name="Pearson M."/>
            <person name="Poon T.W."/>
            <person name="Priest M."/>
            <person name="Roberts A."/>
            <person name="Saif S."/>
            <person name="Shea T."/>
            <person name="Sisk P."/>
            <person name="Sykes S."/>
            <person name="Wortman J."/>
            <person name="Nusbaum C."/>
            <person name="Birren B."/>
        </authorList>
    </citation>
    <scope>NUCLEOTIDE SEQUENCE [LARGE SCALE GENOMIC DNA]</scope>
    <source>
        <strain evidence="7 9">ATCC BAA-382</strain>
    </source>
</reference>
<dbReference type="eggNOG" id="COG0745">
    <property type="taxonomic scope" value="Bacteria"/>
</dbReference>
<gene>
    <name evidence="7" type="ORF">I583_02790</name>
    <name evidence="6" type="ORF">UAW_01824</name>
</gene>
<evidence type="ECO:0000259" key="5">
    <source>
        <dbReference type="PROSITE" id="PS51755"/>
    </source>
</evidence>
<feature type="DNA-binding region" description="OmpR/PhoB-type" evidence="4">
    <location>
        <begin position="124"/>
        <end position="226"/>
    </location>
</feature>
<evidence type="ECO:0000313" key="8">
    <source>
        <dbReference type="Proteomes" id="UP000013858"/>
    </source>
</evidence>
<organism evidence="6 8">
    <name type="scientific">Enterococcus haemoperoxidus ATCC BAA-382</name>
    <dbReference type="NCBI Taxonomy" id="1158608"/>
    <lineage>
        <taxon>Bacteria</taxon>
        <taxon>Bacillati</taxon>
        <taxon>Bacillota</taxon>
        <taxon>Bacilli</taxon>
        <taxon>Lactobacillales</taxon>
        <taxon>Enterococcaceae</taxon>
        <taxon>Enterococcus</taxon>
    </lineage>
</organism>
<comment type="caution">
    <text evidence="6">The sequence shown here is derived from an EMBL/GenBank/DDBJ whole genome shotgun (WGS) entry which is preliminary data.</text>
</comment>
<dbReference type="InterPro" id="IPR036388">
    <property type="entry name" value="WH-like_DNA-bd_sf"/>
</dbReference>
<keyword evidence="3" id="KW-0804">Transcription</keyword>
<evidence type="ECO:0000313" key="7">
    <source>
        <dbReference type="EMBL" id="EOT60155.1"/>
    </source>
</evidence>
<dbReference type="Proteomes" id="UP000014197">
    <property type="component" value="Unassembled WGS sequence"/>
</dbReference>
<dbReference type="Gene3D" id="1.10.10.10">
    <property type="entry name" value="Winged helix-like DNA-binding domain superfamily/Winged helix DNA-binding domain"/>
    <property type="match status" value="1"/>
</dbReference>
<dbReference type="STRING" id="155618.RV06_GL001630"/>
<keyword evidence="2 4" id="KW-0238">DNA-binding</keyword>
<dbReference type="EMBL" id="ASVY01000003">
    <property type="protein sequence ID" value="EOT60155.1"/>
    <property type="molecule type" value="Genomic_DNA"/>
</dbReference>
<dbReference type="PROSITE" id="PS51755">
    <property type="entry name" value="OMPR_PHOB"/>
    <property type="match status" value="1"/>
</dbReference>
<dbReference type="EMBL" id="AJAR01000016">
    <property type="protein sequence ID" value="EOH96659.1"/>
    <property type="molecule type" value="Genomic_DNA"/>
</dbReference>
<dbReference type="GO" id="GO:0006355">
    <property type="term" value="P:regulation of DNA-templated transcription"/>
    <property type="evidence" value="ECO:0007669"/>
    <property type="project" value="InterPro"/>
</dbReference>
<evidence type="ECO:0000256" key="1">
    <source>
        <dbReference type="ARBA" id="ARBA00023015"/>
    </source>
</evidence>
<feature type="domain" description="OmpR/PhoB-type" evidence="5">
    <location>
        <begin position="124"/>
        <end position="226"/>
    </location>
</feature>
<dbReference type="GO" id="GO:0000160">
    <property type="term" value="P:phosphorelay signal transduction system"/>
    <property type="evidence" value="ECO:0007669"/>
    <property type="project" value="InterPro"/>
</dbReference>
<dbReference type="AlphaFoldDB" id="R2T8U5"/>
<sequence>MVNIGLYPLENPSSSYIDVLKEKGYNLFSLEQESDRSNYPVLEAIIIDCAVKPNGERVGQICELLLKEKSNTYPLIFLLVTDSTPIERFIYLELGATIVFDQHTPPNEFQLILSNMLQTKTKEASVPKMIEERLKLNSDNLSICIENEQEISLTPLEYKLVSYLKGKCGQRATYEELYKVLWNGHVANKQYRVANIVFHIRKKIEKNVSEPQYLKTIRTIGYVLCL</sequence>
<dbReference type="Proteomes" id="UP000013858">
    <property type="component" value="Unassembled WGS sequence"/>
</dbReference>
<evidence type="ECO:0000313" key="9">
    <source>
        <dbReference type="Proteomes" id="UP000014197"/>
    </source>
</evidence>
<evidence type="ECO:0000256" key="2">
    <source>
        <dbReference type="ARBA" id="ARBA00023125"/>
    </source>
</evidence>
<dbReference type="SMART" id="SM00862">
    <property type="entry name" value="Trans_reg_C"/>
    <property type="match status" value="1"/>
</dbReference>
<dbReference type="GO" id="GO:0003677">
    <property type="term" value="F:DNA binding"/>
    <property type="evidence" value="ECO:0007669"/>
    <property type="project" value="UniProtKB-UniRule"/>
</dbReference>
<evidence type="ECO:0000313" key="6">
    <source>
        <dbReference type="EMBL" id="EOH96659.1"/>
    </source>
</evidence>
<accession>R2T8U5</accession>
<proteinExistence type="predicted"/>
<reference evidence="6 8" key="1">
    <citation type="submission" date="2013-02" db="EMBL/GenBank/DDBJ databases">
        <title>The Genome Sequence of Enterococcus haemoperoxidus BAA-382.</title>
        <authorList>
            <consortium name="The Broad Institute Genome Sequencing Platform"/>
            <consortium name="The Broad Institute Genome Sequencing Center for Infectious Disease"/>
            <person name="Earl A.M."/>
            <person name="Gilmore M.S."/>
            <person name="Lebreton F."/>
            <person name="Walker B."/>
            <person name="Young S.K."/>
            <person name="Zeng Q."/>
            <person name="Gargeya S."/>
            <person name="Fitzgerald M."/>
            <person name="Haas B."/>
            <person name="Abouelleil A."/>
            <person name="Alvarado L."/>
            <person name="Arachchi H.M."/>
            <person name="Berlin A.M."/>
            <person name="Chapman S.B."/>
            <person name="Dewar J."/>
            <person name="Goldberg J."/>
            <person name="Griggs A."/>
            <person name="Gujja S."/>
            <person name="Hansen M."/>
            <person name="Howarth C."/>
            <person name="Imamovic A."/>
            <person name="Larimer J."/>
            <person name="McCowan C."/>
            <person name="Murphy C."/>
            <person name="Neiman D."/>
            <person name="Pearson M."/>
            <person name="Priest M."/>
            <person name="Roberts A."/>
            <person name="Saif S."/>
            <person name="Shea T."/>
            <person name="Sisk P."/>
            <person name="Sykes S."/>
            <person name="Wortman J."/>
            <person name="Nusbaum C."/>
            <person name="Birren B."/>
        </authorList>
    </citation>
    <scope>NUCLEOTIDE SEQUENCE [LARGE SCALE GENOMIC DNA]</scope>
    <source>
        <strain evidence="6 8">ATCC BAA-382</strain>
    </source>
</reference>
<dbReference type="Pfam" id="PF00486">
    <property type="entry name" value="Trans_reg_C"/>
    <property type="match status" value="1"/>
</dbReference>
<dbReference type="PATRIC" id="fig|1158608.3.peg.1802"/>
<keyword evidence="9" id="KW-1185">Reference proteome</keyword>
<keyword evidence="1" id="KW-0805">Transcription regulation</keyword>
<dbReference type="CDD" id="cd00383">
    <property type="entry name" value="trans_reg_C"/>
    <property type="match status" value="1"/>
</dbReference>
<dbReference type="OrthoDB" id="9787103at2"/>
<evidence type="ECO:0000256" key="4">
    <source>
        <dbReference type="PROSITE-ProRule" id="PRU01091"/>
    </source>
</evidence>
<protein>
    <recommendedName>
        <fullName evidence="5">OmpR/PhoB-type domain-containing protein</fullName>
    </recommendedName>
</protein>
<dbReference type="InterPro" id="IPR016032">
    <property type="entry name" value="Sig_transdc_resp-reg_C-effctor"/>
</dbReference>
<evidence type="ECO:0000256" key="3">
    <source>
        <dbReference type="ARBA" id="ARBA00023163"/>
    </source>
</evidence>
<dbReference type="RefSeq" id="WP_010762026.1">
    <property type="nucleotide sequence ID" value="NZ_KB946316.1"/>
</dbReference>
<name>R2T8U5_9ENTE</name>
<dbReference type="InterPro" id="IPR001867">
    <property type="entry name" value="OmpR/PhoB-type_DNA-bd"/>
</dbReference>